<sequence length="109" mass="12378">MYFYFIVSFKINNISNENKRLRRNINSTGNSTDNNALKYQAYKGVLPVSSQNTSFDNDNFNNSNETSSEDYNTTTSDYGNDTISIIILEDYDSILSPFLGILPVGFDYP</sequence>
<proteinExistence type="predicted"/>
<reference evidence="3" key="1">
    <citation type="submission" date="2017-02" db="UniProtKB">
        <authorList>
            <consortium name="WormBaseParasite"/>
        </authorList>
    </citation>
    <scope>IDENTIFICATION</scope>
</reference>
<protein>
    <submittedName>
        <fullName evidence="3">ATS domain-containing protein</fullName>
    </submittedName>
</protein>
<organism evidence="2 3">
    <name type="scientific">Parastrongyloides trichosuri</name>
    <name type="common">Possum-specific nematode worm</name>
    <dbReference type="NCBI Taxonomy" id="131310"/>
    <lineage>
        <taxon>Eukaryota</taxon>
        <taxon>Metazoa</taxon>
        <taxon>Ecdysozoa</taxon>
        <taxon>Nematoda</taxon>
        <taxon>Chromadorea</taxon>
        <taxon>Rhabditida</taxon>
        <taxon>Tylenchina</taxon>
        <taxon>Panagrolaimomorpha</taxon>
        <taxon>Strongyloidoidea</taxon>
        <taxon>Strongyloididae</taxon>
        <taxon>Parastrongyloides</taxon>
    </lineage>
</organism>
<accession>A0A0N4ZBU1</accession>
<dbReference type="AlphaFoldDB" id="A0A0N4ZBU1"/>
<keyword evidence="2" id="KW-1185">Reference proteome</keyword>
<feature type="compositionally biased region" description="Low complexity" evidence="1">
    <location>
        <begin position="54"/>
        <end position="66"/>
    </location>
</feature>
<dbReference type="WBParaSite" id="PTRK_0000500000.1">
    <property type="protein sequence ID" value="PTRK_0000500000.1"/>
    <property type="gene ID" value="PTRK_0000500000"/>
</dbReference>
<evidence type="ECO:0000313" key="3">
    <source>
        <dbReference type="WBParaSite" id="PTRK_0000500000.1"/>
    </source>
</evidence>
<name>A0A0N4ZBU1_PARTI</name>
<evidence type="ECO:0000256" key="1">
    <source>
        <dbReference type="SAM" id="MobiDB-lite"/>
    </source>
</evidence>
<dbReference type="Proteomes" id="UP000038045">
    <property type="component" value="Unplaced"/>
</dbReference>
<evidence type="ECO:0000313" key="2">
    <source>
        <dbReference type="Proteomes" id="UP000038045"/>
    </source>
</evidence>
<feature type="region of interest" description="Disordered" evidence="1">
    <location>
        <begin position="54"/>
        <end position="75"/>
    </location>
</feature>